<dbReference type="InterPro" id="IPR023865">
    <property type="entry name" value="Aliphatic_acid_kinase_CS"/>
</dbReference>
<reference evidence="8 9" key="1">
    <citation type="submission" date="2019-08" db="EMBL/GenBank/DDBJ databases">
        <authorList>
            <person name="Shi S."/>
        </authorList>
    </citation>
    <scope>NUCLEOTIDE SEQUENCE [LARGE SCALE GENOMIC DNA]</scope>
    <source>
        <strain evidence="8 9">GY10130</strain>
    </source>
</reference>
<dbReference type="PANTHER" id="PTHR21060">
    <property type="entry name" value="ACETATE KINASE"/>
    <property type="match status" value="1"/>
</dbReference>
<feature type="site" description="Transition state stabilizer" evidence="6">
    <location>
        <position position="242"/>
    </location>
</feature>
<comment type="function">
    <text evidence="6">Catalyzes the formation of acetyl phosphate from acetate and ATP. Can also catalyze the reverse reaction.</text>
</comment>
<dbReference type="InterPro" id="IPR000890">
    <property type="entry name" value="Aliphatic_acid_kin_short-chain"/>
</dbReference>
<dbReference type="InterPro" id="IPR043129">
    <property type="entry name" value="ATPase_NBD"/>
</dbReference>
<organism evidence="8 9">
    <name type="scientific">Pontibacter qinzhouensis</name>
    <dbReference type="NCBI Taxonomy" id="2603253"/>
    <lineage>
        <taxon>Bacteria</taxon>
        <taxon>Pseudomonadati</taxon>
        <taxon>Bacteroidota</taxon>
        <taxon>Cytophagia</taxon>
        <taxon>Cytophagales</taxon>
        <taxon>Hymenobacteraceae</taxon>
        <taxon>Pontibacter</taxon>
    </lineage>
</organism>
<comment type="cofactor">
    <cofactor evidence="6">
        <name>Mg(2+)</name>
        <dbReference type="ChEBI" id="CHEBI:18420"/>
    </cofactor>
    <cofactor evidence="6">
        <name>Mn(2+)</name>
        <dbReference type="ChEBI" id="CHEBI:29035"/>
    </cofactor>
    <text evidence="6">Mg(2+). Can also accept Mn(2+).</text>
</comment>
<comment type="subcellular location">
    <subcellularLocation>
        <location evidence="6">Cytoplasm</location>
    </subcellularLocation>
</comment>
<feature type="active site" description="Proton donor/acceptor" evidence="6">
    <location>
        <position position="151"/>
    </location>
</feature>
<accession>A0A5C8IIL8</accession>
<feature type="binding site" evidence="6">
    <location>
        <position position="94"/>
    </location>
    <ligand>
        <name>substrate</name>
    </ligand>
</feature>
<comment type="similarity">
    <text evidence="1 6 7">Belongs to the acetokinase family.</text>
</comment>
<name>A0A5C8IIL8_9BACT</name>
<keyword evidence="6" id="KW-0963">Cytoplasm</keyword>
<proteinExistence type="inferred from homology"/>
<evidence type="ECO:0000256" key="1">
    <source>
        <dbReference type="ARBA" id="ARBA00008748"/>
    </source>
</evidence>
<evidence type="ECO:0000256" key="4">
    <source>
        <dbReference type="ARBA" id="ARBA00022777"/>
    </source>
</evidence>
<dbReference type="GO" id="GO:0006083">
    <property type="term" value="P:acetate metabolic process"/>
    <property type="evidence" value="ECO:0007669"/>
    <property type="project" value="TreeGrafter"/>
</dbReference>
<dbReference type="GO" id="GO:0005524">
    <property type="term" value="F:ATP binding"/>
    <property type="evidence" value="ECO:0007669"/>
    <property type="project" value="UniProtKB-KW"/>
</dbReference>
<dbReference type="Pfam" id="PF00871">
    <property type="entry name" value="Acetate_kinase"/>
    <property type="match status" value="1"/>
</dbReference>
<dbReference type="PANTHER" id="PTHR21060:SF15">
    <property type="entry name" value="ACETATE KINASE-RELATED"/>
    <property type="match status" value="1"/>
</dbReference>
<feature type="binding site" evidence="6">
    <location>
        <position position="7"/>
    </location>
    <ligand>
        <name>Mg(2+)</name>
        <dbReference type="ChEBI" id="CHEBI:18420"/>
    </ligand>
</feature>
<keyword evidence="6" id="KW-0460">Magnesium</keyword>
<feature type="binding site" evidence="6">
    <location>
        <begin position="209"/>
        <end position="213"/>
    </location>
    <ligand>
        <name>ATP</name>
        <dbReference type="ChEBI" id="CHEBI:30616"/>
    </ligand>
</feature>
<keyword evidence="9" id="KW-1185">Reference proteome</keyword>
<dbReference type="SUPFAM" id="SSF53067">
    <property type="entry name" value="Actin-like ATPase domain"/>
    <property type="match status" value="2"/>
</dbReference>
<dbReference type="Proteomes" id="UP000321926">
    <property type="component" value="Unassembled WGS sequence"/>
</dbReference>
<dbReference type="PROSITE" id="PS01076">
    <property type="entry name" value="ACETATE_KINASE_2"/>
    <property type="match status" value="1"/>
</dbReference>
<dbReference type="UniPathway" id="UPA00340">
    <property type="reaction ID" value="UER00458"/>
</dbReference>
<keyword evidence="5 6" id="KW-0067">ATP-binding</keyword>
<dbReference type="OrthoDB" id="9802453at2"/>
<comment type="caution">
    <text evidence="8">The sequence shown here is derived from an EMBL/GenBank/DDBJ whole genome shotgun (WGS) entry which is preliminary data.</text>
</comment>
<feature type="binding site" evidence="6">
    <location>
        <begin position="331"/>
        <end position="335"/>
    </location>
    <ligand>
        <name>ATP</name>
        <dbReference type="ChEBI" id="CHEBI:30616"/>
    </ligand>
</feature>
<keyword evidence="6" id="KW-0479">Metal-binding</keyword>
<evidence type="ECO:0000256" key="3">
    <source>
        <dbReference type="ARBA" id="ARBA00022741"/>
    </source>
</evidence>
<feature type="site" description="Transition state stabilizer" evidence="6">
    <location>
        <position position="183"/>
    </location>
</feature>
<evidence type="ECO:0000313" key="8">
    <source>
        <dbReference type="EMBL" id="TXK21348.1"/>
    </source>
</evidence>
<keyword evidence="2 6" id="KW-0808">Transferase</keyword>
<evidence type="ECO:0000256" key="6">
    <source>
        <dbReference type="HAMAP-Rule" id="MF_00020"/>
    </source>
</evidence>
<evidence type="ECO:0000313" key="9">
    <source>
        <dbReference type="Proteomes" id="UP000321926"/>
    </source>
</evidence>
<evidence type="ECO:0000256" key="7">
    <source>
        <dbReference type="RuleBase" id="RU003835"/>
    </source>
</evidence>
<dbReference type="EC" id="2.7.2.1" evidence="6"/>
<dbReference type="GO" id="GO:0008776">
    <property type="term" value="F:acetate kinase activity"/>
    <property type="evidence" value="ECO:0007669"/>
    <property type="project" value="UniProtKB-UniRule"/>
</dbReference>
<dbReference type="InterPro" id="IPR004372">
    <property type="entry name" value="Ac/propionate_kinase"/>
</dbReference>
<gene>
    <name evidence="6" type="primary">ackA</name>
    <name evidence="8" type="ORF">FVR03_23440</name>
</gene>
<dbReference type="HAMAP" id="MF_00020">
    <property type="entry name" value="Acetate_kinase"/>
    <property type="match status" value="1"/>
</dbReference>
<dbReference type="GO" id="GO:0005737">
    <property type="term" value="C:cytoplasm"/>
    <property type="evidence" value="ECO:0007669"/>
    <property type="project" value="UniProtKB-SubCell"/>
</dbReference>
<feature type="binding site" evidence="6">
    <location>
        <begin position="283"/>
        <end position="285"/>
    </location>
    <ligand>
        <name>ATP</name>
        <dbReference type="ChEBI" id="CHEBI:30616"/>
    </ligand>
</feature>
<dbReference type="RefSeq" id="WP_147924204.1">
    <property type="nucleotide sequence ID" value="NZ_VRTY01000171.1"/>
</dbReference>
<evidence type="ECO:0000256" key="2">
    <source>
        <dbReference type="ARBA" id="ARBA00022679"/>
    </source>
</evidence>
<feature type="binding site" evidence="6">
    <location>
        <position position="385"/>
    </location>
    <ligand>
        <name>Mg(2+)</name>
        <dbReference type="ChEBI" id="CHEBI:18420"/>
    </ligand>
</feature>
<evidence type="ECO:0000256" key="5">
    <source>
        <dbReference type="ARBA" id="ARBA00022840"/>
    </source>
</evidence>
<feature type="binding site" evidence="6">
    <location>
        <position position="14"/>
    </location>
    <ligand>
        <name>ATP</name>
        <dbReference type="ChEBI" id="CHEBI:30616"/>
    </ligand>
</feature>
<dbReference type="GO" id="GO:0006085">
    <property type="term" value="P:acetyl-CoA biosynthetic process"/>
    <property type="evidence" value="ECO:0007669"/>
    <property type="project" value="UniProtKB-UniRule"/>
</dbReference>
<dbReference type="AlphaFoldDB" id="A0A5C8IIL8"/>
<comment type="subunit">
    <text evidence="6">Homodimer.</text>
</comment>
<comment type="catalytic activity">
    <reaction evidence="6">
        <text>acetate + ATP = acetyl phosphate + ADP</text>
        <dbReference type="Rhea" id="RHEA:11352"/>
        <dbReference type="ChEBI" id="CHEBI:22191"/>
        <dbReference type="ChEBI" id="CHEBI:30089"/>
        <dbReference type="ChEBI" id="CHEBI:30616"/>
        <dbReference type="ChEBI" id="CHEBI:456216"/>
        <dbReference type="EC" id="2.7.2.1"/>
    </reaction>
</comment>
<dbReference type="CDD" id="cd24010">
    <property type="entry name" value="ASKHA_NBD_AcK_PK"/>
    <property type="match status" value="1"/>
</dbReference>
<dbReference type="PIRSF" id="PIRSF000722">
    <property type="entry name" value="Acetate_prop_kin"/>
    <property type="match status" value="1"/>
</dbReference>
<dbReference type="PRINTS" id="PR00471">
    <property type="entry name" value="ACETATEKNASE"/>
</dbReference>
<protein>
    <recommendedName>
        <fullName evidence="6">Acetate kinase</fullName>
        <ecNumber evidence="6">2.7.2.1</ecNumber>
    </recommendedName>
    <alternativeName>
        <fullName evidence="6">Acetokinase</fullName>
    </alternativeName>
</protein>
<comment type="pathway">
    <text evidence="6">Metabolic intermediate biosynthesis; acetyl-CoA biosynthesis; acetyl-CoA from acetate: step 1/2.</text>
</comment>
<keyword evidence="3 6" id="KW-0547">Nucleotide-binding</keyword>
<sequence>MNIFVVNSGSSSIKYQLFRMPFNQPVCSGLVERIGLENSVITHKVHLGDHEEVKQLILDLPDHEAGLHEVVQLLTDSKIGVIQDPAEIEVVGHRVVHGGESFAATTVVTQEVKAEIKKLFPLAPLHNPSNYMGIEVAEHIFTNAKQVAVFDTAFHQTMPEKAFRYAIPNSYYTDQGIRAYGFHGTSHKYVSEQALEYLDKPDAKIITIHLGNGCSMAAVDAGKSVDTSMGFGPLSGLIMGTRSGDIDPSVIFHLVNQLGYDPDQVNTLLNKRSGMQGLTGFSDMRDIIKAMDEGDKNASLAYDLYAYRIKKYIGAYAAVLNGLDALIFTAGVGENDAIIRERICQQMEFLGIQFDLEKNKIRAKGIREINIAGSPVKVLVVPTNEEQEIARQCYQLLHVQAASVAENTSTHASGY</sequence>
<dbReference type="Gene3D" id="3.30.420.40">
    <property type="match status" value="2"/>
</dbReference>
<dbReference type="NCBIfam" id="TIGR00016">
    <property type="entry name" value="ackA"/>
    <property type="match status" value="1"/>
</dbReference>
<dbReference type="EMBL" id="VRTY01000171">
    <property type="protein sequence ID" value="TXK21348.1"/>
    <property type="molecule type" value="Genomic_DNA"/>
</dbReference>
<dbReference type="GO" id="GO:0000287">
    <property type="term" value="F:magnesium ion binding"/>
    <property type="evidence" value="ECO:0007669"/>
    <property type="project" value="UniProtKB-UniRule"/>
</dbReference>
<keyword evidence="4 6" id="KW-0418">Kinase</keyword>